<proteinExistence type="predicted"/>
<accession>A0A9Q4H806</accession>
<sequence>MSTWVLTDEVKDQYTPIIQEFINKVETANPQDTEELLEIDLSDTALNPYTLEQLLKSLGYESSEHNYNGWQMDYWITMSKGGAKPLDINGTGITFELKLSEVG</sequence>
<evidence type="ECO:0000313" key="2">
    <source>
        <dbReference type="Proteomes" id="UP001070352"/>
    </source>
</evidence>
<comment type="caution">
    <text evidence="1">The sequence shown here is derived from an EMBL/GenBank/DDBJ whole genome shotgun (WGS) entry which is preliminary data.</text>
</comment>
<dbReference type="EMBL" id="JALANJ010000003">
    <property type="protein sequence ID" value="MCY8119566.1"/>
    <property type="molecule type" value="Genomic_DNA"/>
</dbReference>
<dbReference type="Proteomes" id="UP001070352">
    <property type="component" value="Unassembled WGS sequence"/>
</dbReference>
<protein>
    <submittedName>
        <fullName evidence="1">Uncharacterized protein</fullName>
    </submittedName>
</protein>
<organism evidence="1 2">
    <name type="scientific">Bacillus spizizenii</name>
    <name type="common">Bacillus subtilis subsp. spizizenii</name>
    <dbReference type="NCBI Taxonomy" id="96241"/>
    <lineage>
        <taxon>Bacteria</taxon>
        <taxon>Bacillati</taxon>
        <taxon>Bacillota</taxon>
        <taxon>Bacilli</taxon>
        <taxon>Bacillales</taxon>
        <taxon>Bacillaceae</taxon>
        <taxon>Bacillus</taxon>
    </lineage>
</organism>
<dbReference type="AlphaFoldDB" id="A0A9Q4H806"/>
<evidence type="ECO:0000313" key="1">
    <source>
        <dbReference type="EMBL" id="MCY8119566.1"/>
    </source>
</evidence>
<name>A0A9Q4H806_BACSC</name>
<reference evidence="1" key="1">
    <citation type="submission" date="2022-02" db="EMBL/GenBank/DDBJ databases">
        <title>Crop Bioprotection Bacillus Genome Sequencing.</title>
        <authorList>
            <person name="Dunlap C."/>
        </authorList>
    </citation>
    <scope>NUCLEOTIDE SEQUENCE</scope>
    <source>
        <strain evidence="1">M18B4</strain>
    </source>
</reference>
<gene>
    <name evidence="1" type="ORF">MOC45_02930</name>
</gene>